<keyword evidence="4 7" id="KW-0812">Transmembrane</keyword>
<protein>
    <submittedName>
        <fullName evidence="9">Sugar ABC transporter permease</fullName>
    </submittedName>
</protein>
<keyword evidence="3" id="KW-1003">Cell membrane</keyword>
<accession>A0A9X2CX69</accession>
<dbReference type="InterPro" id="IPR050809">
    <property type="entry name" value="UgpAE/MalFG_permease"/>
</dbReference>
<dbReference type="PANTHER" id="PTHR43227">
    <property type="entry name" value="BLL4140 PROTEIN"/>
    <property type="match status" value="1"/>
</dbReference>
<proteinExistence type="predicted"/>
<evidence type="ECO:0000256" key="6">
    <source>
        <dbReference type="ARBA" id="ARBA00023136"/>
    </source>
</evidence>
<feature type="transmembrane region" description="Helical" evidence="7">
    <location>
        <begin position="235"/>
        <end position="258"/>
    </location>
</feature>
<dbReference type="InterPro" id="IPR035906">
    <property type="entry name" value="MetI-like_sf"/>
</dbReference>
<dbReference type="PANTHER" id="PTHR43227:SF7">
    <property type="entry name" value="ARABINOOLIGOSACCHARIDES TRANSPORT SYSTEM PERMEASE PROTEIN ARAP"/>
    <property type="match status" value="1"/>
</dbReference>
<dbReference type="InterPro" id="IPR000515">
    <property type="entry name" value="MetI-like"/>
</dbReference>
<feature type="transmembrane region" description="Helical" evidence="7">
    <location>
        <begin position="278"/>
        <end position="304"/>
    </location>
</feature>
<dbReference type="EMBL" id="JAKRYL010000047">
    <property type="protein sequence ID" value="MCL7749928.1"/>
    <property type="molecule type" value="Genomic_DNA"/>
</dbReference>
<comment type="subcellular location">
    <subcellularLocation>
        <location evidence="1">Cell membrane</location>
        <topology evidence="1">Multi-pass membrane protein</topology>
    </subcellularLocation>
</comment>
<evidence type="ECO:0000259" key="8">
    <source>
        <dbReference type="PROSITE" id="PS50928"/>
    </source>
</evidence>
<evidence type="ECO:0000256" key="5">
    <source>
        <dbReference type="ARBA" id="ARBA00022989"/>
    </source>
</evidence>
<name>A0A9X2CX69_9BACI</name>
<dbReference type="AlphaFoldDB" id="A0A9X2CX69"/>
<dbReference type="CDD" id="cd06261">
    <property type="entry name" value="TM_PBP2"/>
    <property type="match status" value="1"/>
</dbReference>
<feature type="transmembrane region" description="Helical" evidence="7">
    <location>
        <begin position="33"/>
        <end position="55"/>
    </location>
</feature>
<evidence type="ECO:0000256" key="7">
    <source>
        <dbReference type="SAM" id="Phobius"/>
    </source>
</evidence>
<dbReference type="GO" id="GO:0055085">
    <property type="term" value="P:transmembrane transport"/>
    <property type="evidence" value="ECO:0007669"/>
    <property type="project" value="InterPro"/>
</dbReference>
<sequence>MHPEKSLKINNTPPVNKPTKKNKITKLFYSPKFAPYLFVFPFIAGFLIFFLYPIISTIIMSFQDVKIASSEYVGIDNYQRLNNQRFFTAITNSAQFTFWTILVLIPIPLMLAVFLNSKLTLFKNLFKSALFIPALTSVVVGGVIFRIIFAEADTGFINSIITSIGFSPQEWRMQGNTAMFLMVALACWRWMGVNILYFLAALQNIPKDLYESAEIDGAGALQKFKNITLPFLKPISIYVLTITIYSGFSMFTESYVFWRTGSPNDIGLTIVGYLFQEGFSYGNLGFGSAVGITLLGIVLIVNIIQLKAFGLFKKED</sequence>
<dbReference type="RefSeq" id="WP_250098776.1">
    <property type="nucleotide sequence ID" value="NZ_JAKRYL010000047.1"/>
</dbReference>
<dbReference type="GO" id="GO:0005886">
    <property type="term" value="C:plasma membrane"/>
    <property type="evidence" value="ECO:0007669"/>
    <property type="project" value="UniProtKB-SubCell"/>
</dbReference>
<keyword evidence="10" id="KW-1185">Reference proteome</keyword>
<evidence type="ECO:0000256" key="4">
    <source>
        <dbReference type="ARBA" id="ARBA00022692"/>
    </source>
</evidence>
<evidence type="ECO:0000256" key="2">
    <source>
        <dbReference type="ARBA" id="ARBA00022448"/>
    </source>
</evidence>
<dbReference type="Gene3D" id="1.10.3720.10">
    <property type="entry name" value="MetI-like"/>
    <property type="match status" value="1"/>
</dbReference>
<dbReference type="Proteomes" id="UP001139150">
    <property type="component" value="Unassembled WGS sequence"/>
</dbReference>
<keyword evidence="2" id="KW-0813">Transport</keyword>
<evidence type="ECO:0000256" key="3">
    <source>
        <dbReference type="ARBA" id="ARBA00022475"/>
    </source>
</evidence>
<feature type="transmembrane region" description="Helical" evidence="7">
    <location>
        <begin position="178"/>
        <end position="200"/>
    </location>
</feature>
<gene>
    <name evidence="9" type="ORF">MF646_22755</name>
</gene>
<feature type="transmembrane region" description="Helical" evidence="7">
    <location>
        <begin position="129"/>
        <end position="149"/>
    </location>
</feature>
<evidence type="ECO:0000256" key="1">
    <source>
        <dbReference type="ARBA" id="ARBA00004651"/>
    </source>
</evidence>
<organism evidence="9 10">
    <name type="scientific">Halalkalibacter alkaliphilus</name>
    <dbReference type="NCBI Taxonomy" id="2917993"/>
    <lineage>
        <taxon>Bacteria</taxon>
        <taxon>Bacillati</taxon>
        <taxon>Bacillota</taxon>
        <taxon>Bacilli</taxon>
        <taxon>Bacillales</taxon>
        <taxon>Bacillaceae</taxon>
        <taxon>Halalkalibacter</taxon>
    </lineage>
</organism>
<keyword evidence="5 7" id="KW-1133">Transmembrane helix</keyword>
<evidence type="ECO:0000313" key="10">
    <source>
        <dbReference type="Proteomes" id="UP001139150"/>
    </source>
</evidence>
<feature type="transmembrane region" description="Helical" evidence="7">
    <location>
        <begin position="96"/>
        <end position="117"/>
    </location>
</feature>
<dbReference type="SUPFAM" id="SSF161098">
    <property type="entry name" value="MetI-like"/>
    <property type="match status" value="1"/>
</dbReference>
<feature type="domain" description="ABC transmembrane type-1" evidence="8">
    <location>
        <begin position="90"/>
        <end position="305"/>
    </location>
</feature>
<comment type="caution">
    <text evidence="9">The sequence shown here is derived from an EMBL/GenBank/DDBJ whole genome shotgun (WGS) entry which is preliminary data.</text>
</comment>
<keyword evidence="6 7" id="KW-0472">Membrane</keyword>
<evidence type="ECO:0000313" key="9">
    <source>
        <dbReference type="EMBL" id="MCL7749928.1"/>
    </source>
</evidence>
<dbReference type="PROSITE" id="PS50928">
    <property type="entry name" value="ABC_TM1"/>
    <property type="match status" value="1"/>
</dbReference>
<reference evidence="9" key="1">
    <citation type="submission" date="2022-02" db="EMBL/GenBank/DDBJ databases">
        <title>Halalkalibacter sp. nov. isolated from Lonar Lake, India.</title>
        <authorList>
            <person name="Joshi A."/>
            <person name="Thite S."/>
            <person name="Lodha T."/>
        </authorList>
    </citation>
    <scope>NUCLEOTIDE SEQUENCE</scope>
    <source>
        <strain evidence="9">MEB205</strain>
    </source>
</reference>